<name>D3DHQ9_HYDTT</name>
<reference evidence="2 3" key="1">
    <citation type="journal article" date="2010" name="J. Bacteriol.">
        <title>Complete genome sequence of the thermophilic, obligately chemolithoautotrophic hydrogen-oxidizing bacterium Hydrogenobacter thermophilus TK-6.</title>
        <authorList>
            <person name="Arai H."/>
            <person name="Kanbe H."/>
            <person name="Ishii M."/>
            <person name="Igarashi Y."/>
        </authorList>
    </citation>
    <scope>NUCLEOTIDE SEQUENCE [LARGE SCALE GENOMIC DNA]</scope>
    <source>
        <strain evidence="3">DSM 6534 / IAM 12695 / TK-6 [Tokyo]</strain>
    </source>
</reference>
<dbReference type="EMBL" id="AP011112">
    <property type="protein sequence ID" value="BAI69361.1"/>
    <property type="molecule type" value="Genomic_DNA"/>
</dbReference>
<proteinExistence type="predicted"/>
<accession>D3DHQ9</accession>
<dbReference type="KEGG" id="hth:HTH_0902"/>
<feature type="region of interest" description="Disordered" evidence="1">
    <location>
        <begin position="1"/>
        <end position="28"/>
    </location>
</feature>
<dbReference type="Proteomes" id="UP000002574">
    <property type="component" value="Chromosome"/>
</dbReference>
<sequence>MNGNKYPKREEQQPQQPPQQPQEAKRESGKWVEIVNLYHQGGSTYKKLGVYVSDDLKVILSLTEGEAKGEYIRINFQLSEQELIYLAEKLRHLFFRTGK</sequence>
<protein>
    <submittedName>
        <fullName evidence="2">Uncharacterized protein</fullName>
    </submittedName>
</protein>
<dbReference type="RefSeq" id="WP_012963541.1">
    <property type="nucleotide sequence ID" value="NC_013799.1"/>
</dbReference>
<evidence type="ECO:0000256" key="1">
    <source>
        <dbReference type="SAM" id="MobiDB-lite"/>
    </source>
</evidence>
<keyword evidence="3" id="KW-1185">Reference proteome</keyword>
<evidence type="ECO:0000313" key="3">
    <source>
        <dbReference type="Proteomes" id="UP000002574"/>
    </source>
</evidence>
<dbReference type="KEGG" id="hte:Hydth_0901"/>
<dbReference type="STRING" id="608538.HTH_0902"/>
<gene>
    <name evidence="2" type="ordered locus">HTH_0902</name>
</gene>
<organism evidence="2 3">
    <name type="scientific">Hydrogenobacter thermophilus (strain DSM 6534 / IAM 12695 / TK-6)</name>
    <dbReference type="NCBI Taxonomy" id="608538"/>
    <lineage>
        <taxon>Bacteria</taxon>
        <taxon>Pseudomonadati</taxon>
        <taxon>Aquificota</taxon>
        <taxon>Aquificia</taxon>
        <taxon>Aquificales</taxon>
        <taxon>Aquificaceae</taxon>
        <taxon>Hydrogenobacter</taxon>
    </lineage>
</organism>
<dbReference type="AlphaFoldDB" id="D3DHQ9"/>
<evidence type="ECO:0000313" key="2">
    <source>
        <dbReference type="EMBL" id="BAI69361.1"/>
    </source>
</evidence>